<feature type="region of interest" description="Disordered" evidence="1">
    <location>
        <begin position="31"/>
        <end position="61"/>
    </location>
</feature>
<reference evidence="3 4" key="1">
    <citation type="submission" date="2014-02" db="EMBL/GenBank/DDBJ databases">
        <title>The small core and large imbalanced accessory genome model reveals a collaborative survival strategy of Sorangium cellulosum strains in nature.</title>
        <authorList>
            <person name="Han K."/>
            <person name="Peng R."/>
            <person name="Blom J."/>
            <person name="Li Y.-Z."/>
        </authorList>
    </citation>
    <scope>NUCLEOTIDE SEQUENCE [LARGE SCALE GENOMIC DNA]</scope>
    <source>
        <strain evidence="3 4">So0008-312</strain>
    </source>
</reference>
<keyword evidence="2" id="KW-0732">Signal</keyword>
<dbReference type="Proteomes" id="UP000075260">
    <property type="component" value="Unassembled WGS sequence"/>
</dbReference>
<evidence type="ECO:0000256" key="2">
    <source>
        <dbReference type="SAM" id="SignalP"/>
    </source>
</evidence>
<dbReference type="AlphaFoldDB" id="A0A150Q9N3"/>
<proteinExistence type="predicted"/>
<evidence type="ECO:0000313" key="4">
    <source>
        <dbReference type="Proteomes" id="UP000075260"/>
    </source>
</evidence>
<evidence type="ECO:0008006" key="5">
    <source>
        <dbReference type="Google" id="ProtNLM"/>
    </source>
</evidence>
<organism evidence="3 4">
    <name type="scientific">Sorangium cellulosum</name>
    <name type="common">Polyangium cellulosum</name>
    <dbReference type="NCBI Taxonomy" id="56"/>
    <lineage>
        <taxon>Bacteria</taxon>
        <taxon>Pseudomonadati</taxon>
        <taxon>Myxococcota</taxon>
        <taxon>Polyangia</taxon>
        <taxon>Polyangiales</taxon>
        <taxon>Polyangiaceae</taxon>
        <taxon>Sorangium</taxon>
    </lineage>
</organism>
<dbReference type="SUPFAM" id="SSF101898">
    <property type="entry name" value="NHL repeat"/>
    <property type="match status" value="2"/>
</dbReference>
<dbReference type="OrthoDB" id="5522807at2"/>
<feature type="signal peptide" evidence="2">
    <location>
        <begin position="1"/>
        <end position="27"/>
    </location>
</feature>
<accession>A0A150Q9N3</accession>
<name>A0A150Q9N3_SORCE</name>
<feature type="chain" id="PRO_5007566696" description="Secreted protein" evidence="2">
    <location>
        <begin position="28"/>
        <end position="629"/>
    </location>
</feature>
<dbReference type="PROSITE" id="PS51257">
    <property type="entry name" value="PROKAR_LIPOPROTEIN"/>
    <property type="match status" value="1"/>
</dbReference>
<evidence type="ECO:0000313" key="3">
    <source>
        <dbReference type="EMBL" id="KYF64671.1"/>
    </source>
</evidence>
<evidence type="ECO:0000256" key="1">
    <source>
        <dbReference type="SAM" id="MobiDB-lite"/>
    </source>
</evidence>
<dbReference type="InterPro" id="IPR052918">
    <property type="entry name" value="Motility_Chemotaxis_Reg"/>
</dbReference>
<protein>
    <recommendedName>
        <fullName evidence="5">Secreted protein</fullName>
    </recommendedName>
</protein>
<dbReference type="EMBL" id="JEMA01000901">
    <property type="protein sequence ID" value="KYF64671.1"/>
    <property type="molecule type" value="Genomic_DNA"/>
</dbReference>
<sequence length="629" mass="62474">MVTRTCLRARSTLVGSALVLALSGACSDPVPPFNPGPDASSSAGGGGGGDGGNGGDGGSGGAPLCSAGEEQPCYPGPPDTEGVGACKAGVLRCQPDGQSFGECEGAVVPRPEDCGSSVDDDCDGETNEPDAGCACTPGQIEACYSGPEGTDGVGICAAGLRVCDISGTSWRPCSGQVTPARETCTDDIDEDCDGFACSAPLWADLFGDPSIQSATGAGIDTHGNLYVGGTFSGSINLGGETLVSIGTADVYVASFDPSGAHRWSARLGGSGAETLNGLALTPTDGVVLGGTFYGSFMFGGATLSSTNALDSFVVTLDKDGNPGWARQIGDAADQTLKSIAVDAAGNIVIAGYFSGSLLCSAPPVSACATSAGGTDIFVRKYAPSGAVLWTRIYGDASNQFAMSVAVDAQDNVLLTGRYHGTLTIGSRQVRNSGLGTNLFVAKLDSSGNGVWLSDYGDTLSQAGTGIDAAPSGAVLVTGTYTGSLDFGPAGTLPTNDVQSAFVVSLAPDGTPVWARWFAGDGPQESASIAVDAKDNVVVTGSVQGVVDLGGGPLPAGGGFDAFVVKLDAEGEHLWSKVLGAAGNQKSNAAAIAADTGVILLCGAAEGSIDFGLGEHAANGTDMFAVLLSP</sequence>
<dbReference type="PANTHER" id="PTHR35580">
    <property type="entry name" value="CELL SURFACE GLYCOPROTEIN (S-LAYER PROTEIN)-LIKE PROTEIN"/>
    <property type="match status" value="1"/>
</dbReference>
<comment type="caution">
    <text evidence="3">The sequence shown here is derived from an EMBL/GenBank/DDBJ whole genome shotgun (WGS) entry which is preliminary data.</text>
</comment>
<dbReference type="PANTHER" id="PTHR35580:SF1">
    <property type="entry name" value="PHYTASE-LIKE DOMAIN-CONTAINING PROTEIN"/>
    <property type="match status" value="1"/>
</dbReference>
<feature type="compositionally biased region" description="Gly residues" evidence="1">
    <location>
        <begin position="43"/>
        <end position="61"/>
    </location>
</feature>
<gene>
    <name evidence="3" type="ORF">BE15_22240</name>
</gene>